<dbReference type="Pfam" id="PF00216">
    <property type="entry name" value="Bac_DNA_binding"/>
    <property type="match status" value="1"/>
</dbReference>
<dbReference type="InterPro" id="IPR010992">
    <property type="entry name" value="IHF-like_DNA-bd_dom_sf"/>
</dbReference>
<organism evidence="2">
    <name type="scientific">uncultured bacterium UPO36</name>
    <dbReference type="NCBI Taxonomy" id="1776963"/>
    <lineage>
        <taxon>Bacteria</taxon>
        <taxon>environmental samples</taxon>
    </lineage>
</organism>
<evidence type="ECO:0000256" key="1">
    <source>
        <dbReference type="RuleBase" id="RU003939"/>
    </source>
</evidence>
<dbReference type="GO" id="GO:0003677">
    <property type="term" value="F:DNA binding"/>
    <property type="evidence" value="ECO:0007669"/>
    <property type="project" value="InterPro"/>
</dbReference>
<proteinExistence type="inferred from homology"/>
<dbReference type="GO" id="GO:0030527">
    <property type="term" value="F:structural constituent of chromatin"/>
    <property type="evidence" value="ECO:0007669"/>
    <property type="project" value="InterPro"/>
</dbReference>
<reference evidence="2" key="1">
    <citation type="journal article" date="2016" name="Appl. Environ. Microbiol.">
        <title>Functional Metagenomics of a Biostimulated Petroleum-Contaminated Soil Reveals an Extraordinary Diversity of Extradiol Dioxygenases.</title>
        <authorList>
            <person name="Terron-Gonzalez L."/>
            <person name="Martin-Cabello G."/>
            <person name="Ferrer M."/>
            <person name="Santero E."/>
        </authorList>
    </citation>
    <scope>NUCLEOTIDE SEQUENCE</scope>
</reference>
<dbReference type="PANTHER" id="PTHR33175">
    <property type="entry name" value="DNA-BINDING PROTEIN HU"/>
    <property type="match status" value="1"/>
</dbReference>
<protein>
    <recommendedName>
        <fullName evidence="3">Integration host factor subunit beta</fullName>
    </recommendedName>
</protein>
<sequence length="102" mass="11497">MVRSQLIELLAQEFEGLSTKDLELAVKLLQEQMIDTLGHGGRIEIRGFGSFSLHYRRPKLARNPKTGESVPLGERHVVHFKPGKDLRQLVDNGLPLLDNDPD</sequence>
<dbReference type="AlphaFoldDB" id="A0A126SXK8"/>
<dbReference type="Gene3D" id="4.10.520.10">
    <property type="entry name" value="IHF-like DNA-binding proteins"/>
    <property type="match status" value="1"/>
</dbReference>
<dbReference type="SMART" id="SM00411">
    <property type="entry name" value="BHL"/>
    <property type="match status" value="1"/>
</dbReference>
<name>A0A126SXK8_9BACT</name>
<dbReference type="PANTHER" id="PTHR33175:SF5">
    <property type="entry name" value="INTEGRATION HOST FACTOR SUBUNIT BETA"/>
    <property type="match status" value="1"/>
</dbReference>
<comment type="similarity">
    <text evidence="1">Belongs to the bacterial histone-like protein family.</text>
</comment>
<dbReference type="GO" id="GO:0005829">
    <property type="term" value="C:cytosol"/>
    <property type="evidence" value="ECO:0007669"/>
    <property type="project" value="TreeGrafter"/>
</dbReference>
<evidence type="ECO:0000313" key="2">
    <source>
        <dbReference type="EMBL" id="AMK59034.1"/>
    </source>
</evidence>
<evidence type="ECO:0008006" key="3">
    <source>
        <dbReference type="Google" id="ProtNLM"/>
    </source>
</evidence>
<dbReference type="EMBL" id="KU144966">
    <property type="protein sequence ID" value="AMK59034.1"/>
    <property type="molecule type" value="Genomic_DNA"/>
</dbReference>
<dbReference type="PRINTS" id="PR01727">
    <property type="entry name" value="DNABINDINGHU"/>
</dbReference>
<dbReference type="SUPFAM" id="SSF47729">
    <property type="entry name" value="IHF-like DNA-binding proteins"/>
    <property type="match status" value="1"/>
</dbReference>
<accession>A0A126SXK8</accession>
<dbReference type="CDD" id="cd13836">
    <property type="entry name" value="IHF_B"/>
    <property type="match status" value="1"/>
</dbReference>
<dbReference type="InterPro" id="IPR000119">
    <property type="entry name" value="Hist_DNA-bd"/>
</dbReference>